<proteinExistence type="predicted"/>
<sequence length="213" mass="23435">MNFNLNLLREFPAQTCRDYCFVAPENLSSLTTPSLWSLGFNCSVIGELHKSNFVKLSVMAGGGDYFFPYIPGGVGSCVVPFGCPKGTLVITGAMNGCSLQVDAFSNHYRFFHDANGSFCNQNIHTVCRINDEHYAGPAVTHGTDSYHKIGQKIAIALENRKLYWENTLICVKGNKGNGWGIYNCGLFKSLDGKEIKEKISTIDSPLILKFGND</sequence>
<dbReference type="Proteomes" id="UP000510650">
    <property type="component" value="Chromosome"/>
</dbReference>
<gene>
    <name evidence="1" type="ORF">HV183_02555</name>
</gene>
<organism evidence="1 2">
    <name type="scientific">Citrobacter freundii</name>
    <dbReference type="NCBI Taxonomy" id="546"/>
    <lineage>
        <taxon>Bacteria</taxon>
        <taxon>Pseudomonadati</taxon>
        <taxon>Pseudomonadota</taxon>
        <taxon>Gammaproteobacteria</taxon>
        <taxon>Enterobacterales</taxon>
        <taxon>Enterobacteriaceae</taxon>
        <taxon>Citrobacter</taxon>
        <taxon>Citrobacter freundii complex</taxon>
    </lineage>
</organism>
<evidence type="ECO:0000313" key="2">
    <source>
        <dbReference type="Proteomes" id="UP000510650"/>
    </source>
</evidence>
<dbReference type="RefSeq" id="WP_181218723.1">
    <property type="nucleotide sequence ID" value="NZ_CP055538.1"/>
</dbReference>
<accession>A0AAE7KXC2</accession>
<dbReference type="AlphaFoldDB" id="A0AAE7KXC2"/>
<protein>
    <submittedName>
        <fullName evidence="1">Uncharacterized protein</fullName>
    </submittedName>
</protein>
<name>A0AAE7KXC2_CITFR</name>
<evidence type="ECO:0000313" key="1">
    <source>
        <dbReference type="EMBL" id="QLO12401.1"/>
    </source>
</evidence>
<reference evidence="2" key="1">
    <citation type="submission" date="2020-06" db="EMBL/GenBank/DDBJ databases">
        <title>REHAB project genomes.</title>
        <authorList>
            <person name="Shaw L.P."/>
        </authorList>
    </citation>
    <scope>NUCLEOTIDE SEQUENCE [LARGE SCALE GENOMIC DNA]</scope>
    <source>
        <strain evidence="2">RHBSTW-00398</strain>
    </source>
</reference>
<dbReference type="EMBL" id="CP055538">
    <property type="protein sequence ID" value="QLO12401.1"/>
    <property type="molecule type" value="Genomic_DNA"/>
</dbReference>